<organism evidence="1 2">
    <name type="scientific">Aristaeella hokkaidonensis</name>
    <dbReference type="NCBI Taxonomy" id="3046382"/>
    <lineage>
        <taxon>Bacteria</taxon>
        <taxon>Bacillati</taxon>
        <taxon>Bacillota</taxon>
        <taxon>Clostridia</taxon>
        <taxon>Eubacteriales</taxon>
        <taxon>Aristaeellaceae</taxon>
        <taxon>Aristaeella</taxon>
    </lineage>
</organism>
<gene>
    <name evidence="1" type="ORF">JYE49_02730</name>
</gene>
<dbReference type="Proteomes" id="UP000682782">
    <property type="component" value="Chromosome"/>
</dbReference>
<dbReference type="EMBL" id="CP068393">
    <property type="protein sequence ID" value="QUC67635.1"/>
    <property type="molecule type" value="Genomic_DNA"/>
</dbReference>
<keyword evidence="2" id="KW-1185">Reference proteome</keyword>
<reference evidence="1" key="1">
    <citation type="submission" date="2021-01" db="EMBL/GenBank/DDBJ databases">
        <title>Complete genome sequence of Clostridiales bacterium R-7.</title>
        <authorList>
            <person name="Mahoney-Kurpe S.C."/>
            <person name="Palevich N."/>
            <person name="Koike S."/>
            <person name="Moon C.D."/>
            <person name="Attwood G.T."/>
        </authorList>
    </citation>
    <scope>NUCLEOTIDE SEQUENCE</scope>
    <source>
        <strain evidence="1">R-7</strain>
    </source>
</reference>
<accession>A0AC61N3S4</accession>
<name>A0AC61N3S4_9FIRM</name>
<sequence length="149" mass="17330">MNRKIKAERYQVFYQDMIHDTYTMGCDFYEEDEAEIYTEPIAFSYTGVMVTTKEGRLGDIEIIIPKLQPEPPGFFRKPMPLDAEIKEFTVRSNPETQEFFCFVDEGTVFWQENAGTCVKAVDCGDIVFYLDEETTMIGFLIKIKEWNPG</sequence>
<proteinExistence type="predicted"/>
<evidence type="ECO:0000313" key="1">
    <source>
        <dbReference type="EMBL" id="QUC67635.1"/>
    </source>
</evidence>
<protein>
    <submittedName>
        <fullName evidence="1">Uncharacterized protein</fullName>
    </submittedName>
</protein>
<evidence type="ECO:0000313" key="2">
    <source>
        <dbReference type="Proteomes" id="UP000682782"/>
    </source>
</evidence>